<evidence type="ECO:0000313" key="2">
    <source>
        <dbReference type="Proteomes" id="UP001429580"/>
    </source>
</evidence>
<dbReference type="CDD" id="cd16364">
    <property type="entry name" value="T3SC_I-like"/>
    <property type="match status" value="1"/>
</dbReference>
<reference evidence="1 2" key="1">
    <citation type="submission" date="2020-03" db="EMBL/GenBank/DDBJ databases">
        <title>Genomic Encyclopedia of Type Strains, Phase IV (KMG-IV): sequencing the most valuable type-strain genomes for metagenomic binning, comparative biology and taxonomic classification.</title>
        <authorList>
            <person name="Goeker M."/>
        </authorList>
    </citation>
    <scope>NUCLEOTIDE SEQUENCE [LARGE SCALE GENOMIC DNA]</scope>
    <source>
        <strain evidence="1 2">DSM 103870</strain>
    </source>
</reference>
<evidence type="ECO:0000313" key="1">
    <source>
        <dbReference type="EMBL" id="NIJ58231.1"/>
    </source>
</evidence>
<name>A0ABX0UZ70_9HYPH</name>
<dbReference type="RefSeq" id="WP_166952009.1">
    <property type="nucleotide sequence ID" value="NZ_JAASQI010000004.1"/>
</dbReference>
<protein>
    <submittedName>
        <fullName evidence="1">Uncharacterized protein</fullName>
    </submittedName>
</protein>
<sequence>MAIIADPSLLINSFLVKVGLPEKNFDDNDAMALTVDNTLIGIHKNDEQRLLLISSVIARIPLDGEAALYTTLLVNNFATTVLGAGSVGLDPRSEMLVYANAISLVGLDQEAFEKFLERSVNIIEDWHGLVRKVNPPTPSGAAAASNEGDVSIISV</sequence>
<comment type="caution">
    <text evidence="1">The sequence shown here is derived from an EMBL/GenBank/DDBJ whole genome shotgun (WGS) entry which is preliminary data.</text>
</comment>
<keyword evidence="2" id="KW-1185">Reference proteome</keyword>
<gene>
    <name evidence="1" type="ORF">FHS82_002073</name>
</gene>
<dbReference type="EMBL" id="JAASQI010000004">
    <property type="protein sequence ID" value="NIJ58231.1"/>
    <property type="molecule type" value="Genomic_DNA"/>
</dbReference>
<accession>A0ABX0UZ70</accession>
<dbReference type="SUPFAM" id="SSF69635">
    <property type="entry name" value="Type III secretory system chaperone-like"/>
    <property type="match status" value="1"/>
</dbReference>
<dbReference type="Pfam" id="PF05932">
    <property type="entry name" value="CesT"/>
    <property type="match status" value="1"/>
</dbReference>
<proteinExistence type="predicted"/>
<dbReference type="InterPro" id="IPR010261">
    <property type="entry name" value="Tir_chaperone"/>
</dbReference>
<dbReference type="Proteomes" id="UP001429580">
    <property type="component" value="Unassembled WGS sequence"/>
</dbReference>
<organism evidence="1 2">
    <name type="scientific">Pseudochelatococcus lubricantis</name>
    <dbReference type="NCBI Taxonomy" id="1538102"/>
    <lineage>
        <taxon>Bacteria</taxon>
        <taxon>Pseudomonadati</taxon>
        <taxon>Pseudomonadota</taxon>
        <taxon>Alphaproteobacteria</taxon>
        <taxon>Hyphomicrobiales</taxon>
        <taxon>Chelatococcaceae</taxon>
        <taxon>Pseudochelatococcus</taxon>
    </lineage>
</organism>
<dbReference type="Gene3D" id="3.30.1460.10">
    <property type="match status" value="1"/>
</dbReference>